<accession>A0A150RC31</accession>
<sequence>MRSLAVCGLALASAASIGGILISSPGCNDSASSFCRGLCDCWQCSGSEYEECLDTVEDIAQSAARQGCPEAAEAFTQCAAEDVECMADRDAAEPTRCEGEQRALAECGVSVPTLGPLCERGSQRVGKCQGWEIDVGACTGPYPGRCTYACYASSNCSEVLSGSSQALVDCFERCAALASQPEPQPR</sequence>
<gene>
    <name evidence="2" type="ORF">BE17_21955</name>
</gene>
<comment type="caution">
    <text evidence="2">The sequence shown here is derived from an EMBL/GenBank/DDBJ whole genome shotgun (WGS) entry which is preliminary data.</text>
</comment>
<reference evidence="2 3" key="1">
    <citation type="submission" date="2014-02" db="EMBL/GenBank/DDBJ databases">
        <title>The small core and large imbalanced accessory genome model reveals a collaborative survival strategy of Sorangium cellulosum strains in nature.</title>
        <authorList>
            <person name="Han K."/>
            <person name="Peng R."/>
            <person name="Blom J."/>
            <person name="Li Y.-Z."/>
        </authorList>
    </citation>
    <scope>NUCLEOTIDE SEQUENCE [LARGE SCALE GENOMIC DNA]</scope>
    <source>
        <strain evidence="2 3">So0011-07</strain>
    </source>
</reference>
<name>A0A150RC31_SORCE</name>
<proteinExistence type="predicted"/>
<protein>
    <recommendedName>
        <fullName evidence="4">Secreted protein</fullName>
    </recommendedName>
</protein>
<dbReference type="AlphaFoldDB" id="A0A150RC31"/>
<organism evidence="2 3">
    <name type="scientific">Sorangium cellulosum</name>
    <name type="common">Polyangium cellulosum</name>
    <dbReference type="NCBI Taxonomy" id="56"/>
    <lineage>
        <taxon>Bacteria</taxon>
        <taxon>Pseudomonadati</taxon>
        <taxon>Myxococcota</taxon>
        <taxon>Polyangia</taxon>
        <taxon>Polyangiales</taxon>
        <taxon>Polyangiaceae</taxon>
        <taxon>Sorangium</taxon>
    </lineage>
</organism>
<evidence type="ECO:0000313" key="3">
    <source>
        <dbReference type="Proteomes" id="UP000075635"/>
    </source>
</evidence>
<evidence type="ECO:0008006" key="4">
    <source>
        <dbReference type="Google" id="ProtNLM"/>
    </source>
</evidence>
<evidence type="ECO:0000256" key="1">
    <source>
        <dbReference type="SAM" id="SignalP"/>
    </source>
</evidence>
<dbReference type="Proteomes" id="UP000075635">
    <property type="component" value="Unassembled WGS sequence"/>
</dbReference>
<dbReference type="EMBL" id="JEMB01002859">
    <property type="protein sequence ID" value="KYF77785.1"/>
    <property type="molecule type" value="Genomic_DNA"/>
</dbReference>
<feature type="signal peptide" evidence="1">
    <location>
        <begin position="1"/>
        <end position="18"/>
    </location>
</feature>
<evidence type="ECO:0000313" key="2">
    <source>
        <dbReference type="EMBL" id="KYF77785.1"/>
    </source>
</evidence>
<keyword evidence="1" id="KW-0732">Signal</keyword>
<feature type="chain" id="PRO_5007567739" description="Secreted protein" evidence="1">
    <location>
        <begin position="19"/>
        <end position="186"/>
    </location>
</feature>